<evidence type="ECO:0000259" key="14">
    <source>
        <dbReference type="PROSITE" id="PS51186"/>
    </source>
</evidence>
<feature type="domain" description="N-acetyltransferase" evidence="14">
    <location>
        <begin position="13"/>
        <end position="166"/>
    </location>
</feature>
<dbReference type="EMBL" id="MCGT01000027">
    <property type="protein sequence ID" value="ORX49073.1"/>
    <property type="molecule type" value="Genomic_DNA"/>
</dbReference>
<dbReference type="PANTHER" id="PTHR42919:SF8">
    <property type="entry name" value="N-ALPHA-ACETYLTRANSFERASE 50"/>
    <property type="match status" value="1"/>
</dbReference>
<comment type="caution">
    <text evidence="15">The sequence shown here is derived from an EMBL/GenBank/DDBJ whole genome shotgun (WGS) entry which is preliminary data.</text>
</comment>
<evidence type="ECO:0000256" key="3">
    <source>
        <dbReference type="ARBA" id="ARBA00022679"/>
    </source>
</evidence>
<evidence type="ECO:0000256" key="11">
    <source>
        <dbReference type="ARBA" id="ARBA00049002"/>
    </source>
</evidence>
<keyword evidence="16" id="KW-1185">Reference proteome</keyword>
<dbReference type="SUPFAM" id="SSF55729">
    <property type="entry name" value="Acyl-CoA N-acyltransferases (Nat)"/>
    <property type="match status" value="1"/>
</dbReference>
<comment type="catalytic activity">
    <reaction evidence="8">
        <text>N-terminal L-methionyl-L-phenylalanyl-[protein] + acetyl-CoA = N-terminal N(alpha)-acetyl-L-methionyl-L-phenylalanyl-[protein] + CoA + H(+)</text>
        <dbReference type="Rhea" id="RHEA:50528"/>
        <dbReference type="Rhea" id="RHEA-COMP:12715"/>
        <dbReference type="Rhea" id="RHEA-COMP:12716"/>
        <dbReference type="ChEBI" id="CHEBI:15378"/>
        <dbReference type="ChEBI" id="CHEBI:57287"/>
        <dbReference type="ChEBI" id="CHEBI:57288"/>
        <dbReference type="ChEBI" id="CHEBI:133382"/>
        <dbReference type="ChEBI" id="CHEBI:133383"/>
        <dbReference type="EC" id="2.3.1.258"/>
    </reaction>
</comment>
<evidence type="ECO:0000256" key="7">
    <source>
        <dbReference type="ARBA" id="ARBA00048335"/>
    </source>
</evidence>
<dbReference type="GO" id="GO:0007064">
    <property type="term" value="P:mitotic sister chromatid cohesion"/>
    <property type="evidence" value="ECO:0007669"/>
    <property type="project" value="TreeGrafter"/>
</dbReference>
<dbReference type="EC" id="2.3.1.258" evidence="5"/>
<sequence>MSLNTPSRPAVRIHLENITAMNIYLLKQLHLILFPVRYTDSFYDQVQHLGELAKLVYVDNQAAGSICCRLEPEGPDHPGKYRIYIMTLGVLESYRRRRLGQLLVQHILKQAELLPYVTRVYLHCQVQNTAATTFYLRQGFEKVAYAKDYYKHIPDKDAYVLVKNVVRCS</sequence>
<accession>A0A1X2GAD9</accession>
<dbReference type="GO" id="GO:0031415">
    <property type="term" value="C:NatA complex"/>
    <property type="evidence" value="ECO:0007669"/>
    <property type="project" value="TreeGrafter"/>
</dbReference>
<proteinExistence type="predicted"/>
<comment type="subcellular location">
    <subcellularLocation>
        <location evidence="1">Cytoplasm</location>
    </subcellularLocation>
</comment>
<keyword evidence="4 15" id="KW-0012">Acyltransferase</keyword>
<keyword evidence="3 15" id="KW-0808">Transferase</keyword>
<keyword evidence="2" id="KW-0963">Cytoplasm</keyword>
<dbReference type="CDD" id="cd04301">
    <property type="entry name" value="NAT_SF"/>
    <property type="match status" value="1"/>
</dbReference>
<dbReference type="GO" id="GO:0120518">
    <property type="term" value="F:protein N-terminal-methionine acetyltransferase activity"/>
    <property type="evidence" value="ECO:0007669"/>
    <property type="project" value="UniProtKB-EC"/>
</dbReference>
<evidence type="ECO:0000313" key="16">
    <source>
        <dbReference type="Proteomes" id="UP000242146"/>
    </source>
</evidence>
<evidence type="ECO:0000256" key="6">
    <source>
        <dbReference type="ARBA" id="ARBA00048251"/>
    </source>
</evidence>
<dbReference type="InterPro" id="IPR016181">
    <property type="entry name" value="Acyl_CoA_acyltransferase"/>
</dbReference>
<protein>
    <recommendedName>
        <fullName evidence="5">N-terminal methionine N(alpha)-acetyltransferase NatE</fullName>
        <ecNumber evidence="5">2.3.1.258</ecNumber>
    </recommendedName>
</protein>
<dbReference type="Pfam" id="PF00583">
    <property type="entry name" value="Acetyltransf_1"/>
    <property type="match status" value="1"/>
</dbReference>
<dbReference type="Gene3D" id="3.40.630.30">
    <property type="match status" value="1"/>
</dbReference>
<gene>
    <name evidence="15" type="ORF">DM01DRAFT_1291504</name>
</gene>
<dbReference type="FunFam" id="3.40.630.30:FF:000078">
    <property type="entry name" value="N-alpha-acetyltransferase 50"/>
    <property type="match status" value="1"/>
</dbReference>
<dbReference type="Proteomes" id="UP000242146">
    <property type="component" value="Unassembled WGS sequence"/>
</dbReference>
<comment type="catalytic activity">
    <reaction evidence="12">
        <text>N-terminal L-methionyl-L-leucyl-[protein] + acetyl-CoA = N-terminal N(alpha)-acetyl-L-methionyl-L-leucyl-[protein] + CoA + H(+)</text>
        <dbReference type="Rhea" id="RHEA:50520"/>
        <dbReference type="Rhea" id="RHEA-COMP:12711"/>
        <dbReference type="Rhea" id="RHEA-COMP:12712"/>
        <dbReference type="ChEBI" id="CHEBI:15378"/>
        <dbReference type="ChEBI" id="CHEBI:57287"/>
        <dbReference type="ChEBI" id="CHEBI:57288"/>
        <dbReference type="ChEBI" id="CHEBI:133377"/>
        <dbReference type="ChEBI" id="CHEBI:133378"/>
        <dbReference type="EC" id="2.3.1.258"/>
    </reaction>
</comment>
<comment type="catalytic activity">
    <reaction evidence="13">
        <text>N-terminal L-methionyl-L-threonyl-[protein] + acetyl-CoA = N-terminal N(alpha)-acetyl-L-methionyl-L-threonyl-[protein] + CoA + H(+)</text>
        <dbReference type="Rhea" id="RHEA:50576"/>
        <dbReference type="Rhea" id="RHEA-COMP:12732"/>
        <dbReference type="Rhea" id="RHEA-COMP:12733"/>
        <dbReference type="ChEBI" id="CHEBI:15378"/>
        <dbReference type="ChEBI" id="CHEBI:57287"/>
        <dbReference type="ChEBI" id="CHEBI:57288"/>
        <dbReference type="ChEBI" id="CHEBI:133404"/>
        <dbReference type="ChEBI" id="CHEBI:133405"/>
        <dbReference type="EC" id="2.3.1.258"/>
    </reaction>
</comment>
<dbReference type="PANTHER" id="PTHR42919">
    <property type="entry name" value="N-ALPHA-ACETYLTRANSFERASE"/>
    <property type="match status" value="1"/>
</dbReference>
<name>A0A1X2GAD9_9FUNG</name>
<evidence type="ECO:0000256" key="1">
    <source>
        <dbReference type="ARBA" id="ARBA00004496"/>
    </source>
</evidence>
<dbReference type="PROSITE" id="PS51186">
    <property type="entry name" value="GNAT"/>
    <property type="match status" value="1"/>
</dbReference>
<evidence type="ECO:0000256" key="8">
    <source>
        <dbReference type="ARBA" id="ARBA00048490"/>
    </source>
</evidence>
<evidence type="ECO:0000256" key="12">
    <source>
        <dbReference type="ARBA" id="ARBA00049103"/>
    </source>
</evidence>
<dbReference type="InterPro" id="IPR000182">
    <property type="entry name" value="GNAT_dom"/>
</dbReference>
<comment type="catalytic activity">
    <reaction evidence="11">
        <text>N-terminal L-methionyl-L-alanyl-[protein] + acetyl-CoA = N-terminal N(alpha)-acetyl-L-methionyl-L-alanyl-[protein] + CoA + H(+)</text>
        <dbReference type="Rhea" id="RHEA:50564"/>
        <dbReference type="Rhea" id="RHEA-COMP:12726"/>
        <dbReference type="Rhea" id="RHEA-COMP:12727"/>
        <dbReference type="ChEBI" id="CHEBI:15378"/>
        <dbReference type="ChEBI" id="CHEBI:57287"/>
        <dbReference type="ChEBI" id="CHEBI:57288"/>
        <dbReference type="ChEBI" id="CHEBI:133398"/>
        <dbReference type="ChEBI" id="CHEBI:133399"/>
        <dbReference type="EC" id="2.3.1.258"/>
    </reaction>
</comment>
<evidence type="ECO:0000313" key="15">
    <source>
        <dbReference type="EMBL" id="ORX49073.1"/>
    </source>
</evidence>
<dbReference type="STRING" id="101127.A0A1X2GAD9"/>
<dbReference type="AlphaFoldDB" id="A0A1X2GAD9"/>
<comment type="catalytic activity">
    <reaction evidence="10">
        <text>N-terminal L-methionyl-L-valyl-[protein] + acetyl-CoA = N-terminal N(alpha)-acetyl-L-methionyl-L-valyl-[protein] + CoA + H(+)</text>
        <dbReference type="Rhea" id="RHEA:50572"/>
        <dbReference type="Rhea" id="RHEA-COMP:12730"/>
        <dbReference type="Rhea" id="RHEA-COMP:12731"/>
        <dbReference type="ChEBI" id="CHEBI:15378"/>
        <dbReference type="ChEBI" id="CHEBI:57287"/>
        <dbReference type="ChEBI" id="CHEBI:57288"/>
        <dbReference type="ChEBI" id="CHEBI:133402"/>
        <dbReference type="ChEBI" id="CHEBI:133403"/>
        <dbReference type="EC" id="2.3.1.258"/>
    </reaction>
</comment>
<comment type="catalytic activity">
    <reaction evidence="9">
        <text>N-terminal L-methionyl-L-lysyl-[protein] + acetyl-CoA = N-terminal N(alpha)-acetyl-L-methionyl-L-lysyl-[protein] + CoA + H(+)</text>
        <dbReference type="Rhea" id="RHEA:50580"/>
        <dbReference type="Rhea" id="RHEA-COMP:12734"/>
        <dbReference type="Rhea" id="RHEA-COMP:12735"/>
        <dbReference type="ChEBI" id="CHEBI:15378"/>
        <dbReference type="ChEBI" id="CHEBI:57287"/>
        <dbReference type="ChEBI" id="CHEBI:57288"/>
        <dbReference type="ChEBI" id="CHEBI:133406"/>
        <dbReference type="ChEBI" id="CHEBI:133407"/>
        <dbReference type="EC" id="2.3.1.258"/>
    </reaction>
</comment>
<evidence type="ECO:0000256" key="2">
    <source>
        <dbReference type="ARBA" id="ARBA00022490"/>
    </source>
</evidence>
<dbReference type="OrthoDB" id="47374at2759"/>
<comment type="catalytic activity">
    <reaction evidence="6">
        <text>N-terminal L-methionyl-L-seryl-[protein] + acetyl-CoA = N-terminal N(alpha)-acetyl-L-methionyl-L-seryl-[protein] + CoA + H(+)</text>
        <dbReference type="Rhea" id="RHEA:50568"/>
        <dbReference type="Rhea" id="RHEA-COMP:12728"/>
        <dbReference type="Rhea" id="RHEA-COMP:12729"/>
        <dbReference type="ChEBI" id="CHEBI:15378"/>
        <dbReference type="ChEBI" id="CHEBI:57287"/>
        <dbReference type="ChEBI" id="CHEBI:57288"/>
        <dbReference type="ChEBI" id="CHEBI:133400"/>
        <dbReference type="ChEBI" id="CHEBI:133401"/>
        <dbReference type="EC" id="2.3.1.258"/>
    </reaction>
</comment>
<evidence type="ECO:0000256" key="10">
    <source>
        <dbReference type="ARBA" id="ARBA00048799"/>
    </source>
</evidence>
<comment type="catalytic activity">
    <reaction evidence="7">
        <text>N-terminal L-methionyl-L-tyrosyl-[protein] + acetyl-CoA = N-terminal N(alpha)-acetyl-L-methionyl-L-tyrosyl-[protein] + CoA + H(+)</text>
        <dbReference type="Rhea" id="RHEA:50532"/>
        <dbReference type="Rhea" id="RHEA-COMP:12717"/>
        <dbReference type="Rhea" id="RHEA-COMP:12718"/>
        <dbReference type="ChEBI" id="CHEBI:15378"/>
        <dbReference type="ChEBI" id="CHEBI:57287"/>
        <dbReference type="ChEBI" id="CHEBI:57288"/>
        <dbReference type="ChEBI" id="CHEBI:133384"/>
        <dbReference type="ChEBI" id="CHEBI:133385"/>
        <dbReference type="EC" id="2.3.1.258"/>
    </reaction>
</comment>
<organism evidence="15 16">
    <name type="scientific">Hesseltinella vesiculosa</name>
    <dbReference type="NCBI Taxonomy" id="101127"/>
    <lineage>
        <taxon>Eukaryota</taxon>
        <taxon>Fungi</taxon>
        <taxon>Fungi incertae sedis</taxon>
        <taxon>Mucoromycota</taxon>
        <taxon>Mucoromycotina</taxon>
        <taxon>Mucoromycetes</taxon>
        <taxon>Mucorales</taxon>
        <taxon>Cunninghamellaceae</taxon>
        <taxon>Hesseltinella</taxon>
    </lineage>
</organism>
<evidence type="ECO:0000256" key="9">
    <source>
        <dbReference type="ARBA" id="ARBA00048618"/>
    </source>
</evidence>
<evidence type="ECO:0000256" key="5">
    <source>
        <dbReference type="ARBA" id="ARBA00039121"/>
    </source>
</evidence>
<evidence type="ECO:0000256" key="4">
    <source>
        <dbReference type="ARBA" id="ARBA00023315"/>
    </source>
</evidence>
<reference evidence="15 16" key="1">
    <citation type="submission" date="2016-07" db="EMBL/GenBank/DDBJ databases">
        <title>Pervasive Adenine N6-methylation of Active Genes in Fungi.</title>
        <authorList>
            <consortium name="DOE Joint Genome Institute"/>
            <person name="Mondo S.J."/>
            <person name="Dannebaum R.O."/>
            <person name="Kuo R.C."/>
            <person name="Labutti K."/>
            <person name="Haridas S."/>
            <person name="Kuo A."/>
            <person name="Salamov A."/>
            <person name="Ahrendt S.R."/>
            <person name="Lipzen A."/>
            <person name="Sullivan W."/>
            <person name="Andreopoulos W.B."/>
            <person name="Clum A."/>
            <person name="Lindquist E."/>
            <person name="Daum C."/>
            <person name="Ramamoorthy G.K."/>
            <person name="Gryganskyi A."/>
            <person name="Culley D."/>
            <person name="Magnuson J.K."/>
            <person name="James T.Y."/>
            <person name="O'Malley M.A."/>
            <person name="Stajich J.E."/>
            <person name="Spatafora J.W."/>
            <person name="Visel A."/>
            <person name="Grigoriev I.V."/>
        </authorList>
    </citation>
    <scope>NUCLEOTIDE SEQUENCE [LARGE SCALE GENOMIC DNA]</scope>
    <source>
        <strain evidence="15 16">NRRL 3301</strain>
    </source>
</reference>
<evidence type="ECO:0000256" key="13">
    <source>
        <dbReference type="ARBA" id="ARBA00049454"/>
    </source>
</evidence>
<dbReference type="InterPro" id="IPR051556">
    <property type="entry name" value="N-term/lysine_N-AcTrnsfr"/>
</dbReference>